<evidence type="ECO:0000313" key="1">
    <source>
        <dbReference type="EMBL" id="OWM75393.1"/>
    </source>
</evidence>
<sequence length="76" mass="8730">MAIKRLSLQRSSRVKLNLTAPSEPRLRPRMFYFVCDSYFGCDQEYKFSLDVGETMDVNDANNDDGGWEDGLGCRSR</sequence>
<keyword evidence="4" id="KW-1185">Reference proteome</keyword>
<dbReference type="SUPFAM" id="SSF81296">
    <property type="entry name" value="E set domains"/>
    <property type="match status" value="1"/>
</dbReference>
<reference evidence="3" key="1">
    <citation type="journal article" date="2017" name="Plant J.">
        <title>The pomegranate (Punica granatum L.) genome and the genomics of punicalagin biosynthesis.</title>
        <authorList>
            <person name="Qin G."/>
            <person name="Xu C."/>
            <person name="Ming R."/>
            <person name="Tang H."/>
            <person name="Guyot R."/>
            <person name="Kramer E.M."/>
            <person name="Hu Y."/>
            <person name="Yi X."/>
            <person name="Qi Y."/>
            <person name="Xu X."/>
            <person name="Gao Z."/>
            <person name="Pan H."/>
            <person name="Jian J."/>
            <person name="Tian Y."/>
            <person name="Yue Z."/>
            <person name="Xu Y."/>
        </authorList>
    </citation>
    <scope>NUCLEOTIDE SEQUENCE [LARGE SCALE GENOMIC DNA]</scope>
    <source>
        <strain evidence="3">cv. Dabenzi</strain>
    </source>
</reference>
<accession>A0A218WRY1</accession>
<dbReference type="STRING" id="22663.A0A218WRY1"/>
<evidence type="ECO:0000313" key="4">
    <source>
        <dbReference type="Proteomes" id="UP000233551"/>
    </source>
</evidence>
<proteinExistence type="predicted"/>
<dbReference type="AlphaFoldDB" id="A0A218WRY1"/>
<name>A0A218WRY1_PUNGR</name>
<reference evidence="2 4" key="3">
    <citation type="submission" date="2017-11" db="EMBL/GenBank/DDBJ databases">
        <title>De-novo sequencing of pomegranate (Punica granatum L.) genome.</title>
        <authorList>
            <person name="Akparov Z."/>
            <person name="Amiraslanov A."/>
            <person name="Hajiyeva S."/>
            <person name="Abbasov M."/>
            <person name="Kaur K."/>
            <person name="Hamwieh A."/>
            <person name="Solovyev V."/>
            <person name="Salamov A."/>
            <person name="Braich B."/>
            <person name="Kosarev P."/>
            <person name="Mahmoud A."/>
            <person name="Hajiyev E."/>
            <person name="Babayeva S."/>
            <person name="Izzatullayeva V."/>
            <person name="Mammadov A."/>
            <person name="Mammadov A."/>
            <person name="Sharifova S."/>
            <person name="Ojaghi J."/>
            <person name="Eynullazada K."/>
            <person name="Bayramov B."/>
            <person name="Abdulazimova A."/>
            <person name="Shahmuradov I."/>
        </authorList>
    </citation>
    <scope>NUCLEOTIDE SEQUENCE [LARGE SCALE GENOMIC DNA]</scope>
    <source>
        <strain evidence="2">AG2017</strain>
        <strain evidence="4">cv. AG2017</strain>
        <tissue evidence="2">Leaf</tissue>
    </source>
</reference>
<dbReference type="EMBL" id="PGOL01000983">
    <property type="protein sequence ID" value="PKI62223.1"/>
    <property type="molecule type" value="Genomic_DNA"/>
</dbReference>
<dbReference type="Proteomes" id="UP000233551">
    <property type="component" value="Unassembled WGS sequence"/>
</dbReference>
<comment type="caution">
    <text evidence="1">The sequence shown here is derived from an EMBL/GenBank/DDBJ whole genome shotgun (WGS) entry which is preliminary data.</text>
</comment>
<dbReference type="Proteomes" id="UP000197138">
    <property type="component" value="Unassembled WGS sequence"/>
</dbReference>
<dbReference type="InterPro" id="IPR014756">
    <property type="entry name" value="Ig_E-set"/>
</dbReference>
<organism evidence="1 3">
    <name type="scientific">Punica granatum</name>
    <name type="common">Pomegranate</name>
    <dbReference type="NCBI Taxonomy" id="22663"/>
    <lineage>
        <taxon>Eukaryota</taxon>
        <taxon>Viridiplantae</taxon>
        <taxon>Streptophyta</taxon>
        <taxon>Embryophyta</taxon>
        <taxon>Tracheophyta</taxon>
        <taxon>Spermatophyta</taxon>
        <taxon>Magnoliopsida</taxon>
        <taxon>eudicotyledons</taxon>
        <taxon>Gunneridae</taxon>
        <taxon>Pentapetalae</taxon>
        <taxon>rosids</taxon>
        <taxon>malvids</taxon>
        <taxon>Myrtales</taxon>
        <taxon>Lythraceae</taxon>
        <taxon>Punica</taxon>
    </lineage>
</organism>
<protein>
    <submittedName>
        <fullName evidence="1">Uncharacterized protein</fullName>
    </submittedName>
</protein>
<dbReference type="Gene3D" id="2.60.40.150">
    <property type="entry name" value="C2 domain"/>
    <property type="match status" value="1"/>
</dbReference>
<dbReference type="EMBL" id="MTKT01003240">
    <property type="protein sequence ID" value="OWM75393.1"/>
    <property type="molecule type" value="Genomic_DNA"/>
</dbReference>
<reference evidence="1" key="2">
    <citation type="submission" date="2017-06" db="EMBL/GenBank/DDBJ databases">
        <title>The pomegranate genome and the genomics of punicalagin biosynthesis.</title>
        <authorList>
            <person name="Xu C."/>
        </authorList>
    </citation>
    <scope>NUCLEOTIDE SEQUENCE [LARGE SCALE GENOMIC DNA]</scope>
    <source>
        <tissue evidence="1">Fresh leaf</tissue>
    </source>
</reference>
<dbReference type="InterPro" id="IPR035892">
    <property type="entry name" value="C2_domain_sf"/>
</dbReference>
<evidence type="ECO:0000313" key="2">
    <source>
        <dbReference type="EMBL" id="PKI62223.1"/>
    </source>
</evidence>
<gene>
    <name evidence="1" type="ORF">CDL15_Pgr021557</name>
    <name evidence="2" type="ORF">CRG98_017357</name>
</gene>
<evidence type="ECO:0000313" key="3">
    <source>
        <dbReference type="Proteomes" id="UP000197138"/>
    </source>
</evidence>